<evidence type="ECO:0000256" key="5">
    <source>
        <dbReference type="ARBA" id="ARBA00022989"/>
    </source>
</evidence>
<reference evidence="9 10" key="2">
    <citation type="submission" date="2019-08" db="EMBL/GenBank/DDBJ databases">
        <title>Amycolatopsis acidicola sp. nov., isolated from peat swamp forest soil.</title>
        <authorList>
            <person name="Srisuk N."/>
        </authorList>
    </citation>
    <scope>NUCLEOTIDE SEQUENCE [LARGE SCALE GENOMIC DNA]</scope>
    <source>
        <strain evidence="9 10">TBRC 6029</strain>
    </source>
</reference>
<keyword evidence="10" id="KW-1185">Reference proteome</keyword>
<keyword evidence="5 8" id="KW-1133">Transmembrane helix</keyword>
<dbReference type="GO" id="GO:0016020">
    <property type="term" value="C:membrane"/>
    <property type="evidence" value="ECO:0007669"/>
    <property type="project" value="UniProtKB-SubCell"/>
</dbReference>
<dbReference type="InterPro" id="IPR011138">
    <property type="entry name" value="Cytochrome_b-558"/>
</dbReference>
<organism evidence="9 10">
    <name type="scientific">Amycolatopsis rhizosphaerae</name>
    <dbReference type="NCBI Taxonomy" id="2053003"/>
    <lineage>
        <taxon>Bacteria</taxon>
        <taxon>Bacillati</taxon>
        <taxon>Actinomycetota</taxon>
        <taxon>Actinomycetes</taxon>
        <taxon>Pseudonocardiales</taxon>
        <taxon>Pseudonocardiaceae</taxon>
        <taxon>Amycolatopsis</taxon>
    </lineage>
</organism>
<feature type="transmembrane region" description="Helical" evidence="8">
    <location>
        <begin position="112"/>
        <end position="133"/>
    </location>
</feature>
<evidence type="ECO:0000256" key="6">
    <source>
        <dbReference type="ARBA" id="ARBA00023004"/>
    </source>
</evidence>
<evidence type="ECO:0000256" key="7">
    <source>
        <dbReference type="ARBA" id="ARBA00023136"/>
    </source>
</evidence>
<feature type="transmembrane region" description="Helical" evidence="8">
    <location>
        <begin position="204"/>
        <end position="228"/>
    </location>
</feature>
<feature type="transmembrane region" description="Helical" evidence="8">
    <location>
        <begin position="17"/>
        <end position="36"/>
    </location>
</feature>
<keyword evidence="3 8" id="KW-0812">Transmembrane</keyword>
<dbReference type="Proteomes" id="UP000320011">
    <property type="component" value="Unassembled WGS sequence"/>
</dbReference>
<dbReference type="Gene3D" id="1.20.1300.10">
    <property type="entry name" value="Fumarate reductase/succinate dehydrogenase, transmembrane subunit"/>
    <property type="match status" value="1"/>
</dbReference>
<dbReference type="Pfam" id="PF01127">
    <property type="entry name" value="Sdh_cyt"/>
    <property type="match status" value="1"/>
</dbReference>
<evidence type="ECO:0000256" key="4">
    <source>
        <dbReference type="ARBA" id="ARBA00022723"/>
    </source>
</evidence>
<dbReference type="NCBIfam" id="TIGR02046">
    <property type="entry name" value="sdhC_b558_fam"/>
    <property type="match status" value="1"/>
</dbReference>
<feature type="transmembrane region" description="Helical" evidence="8">
    <location>
        <begin position="162"/>
        <end position="183"/>
    </location>
</feature>
<feature type="transmembrane region" description="Helical" evidence="8">
    <location>
        <begin position="66"/>
        <end position="91"/>
    </location>
</feature>
<dbReference type="GO" id="GO:0046872">
    <property type="term" value="F:metal ion binding"/>
    <property type="evidence" value="ECO:0007669"/>
    <property type="project" value="UniProtKB-KW"/>
</dbReference>
<dbReference type="InterPro" id="IPR034804">
    <property type="entry name" value="SQR/QFR_C/D"/>
</dbReference>
<dbReference type="AlphaFoldDB" id="A0A558DGP9"/>
<accession>A0A558DGP9</accession>
<dbReference type="CDD" id="cd03498">
    <property type="entry name" value="SQR_TypeB_2_TM"/>
    <property type="match status" value="1"/>
</dbReference>
<evidence type="ECO:0000256" key="8">
    <source>
        <dbReference type="SAM" id="Phobius"/>
    </source>
</evidence>
<proteinExistence type="predicted"/>
<evidence type="ECO:0000313" key="9">
    <source>
        <dbReference type="EMBL" id="TVT60207.1"/>
    </source>
</evidence>
<keyword evidence="6" id="KW-0408">Iron</keyword>
<evidence type="ECO:0000313" key="10">
    <source>
        <dbReference type="Proteomes" id="UP000320011"/>
    </source>
</evidence>
<comment type="caution">
    <text evidence="9">The sequence shown here is derived from an EMBL/GenBank/DDBJ whole genome shotgun (WGS) entry which is preliminary data.</text>
</comment>
<dbReference type="OrthoDB" id="9788081at2"/>
<keyword evidence="4" id="KW-0479">Metal-binding</keyword>
<evidence type="ECO:0000256" key="1">
    <source>
        <dbReference type="ARBA" id="ARBA00004370"/>
    </source>
</evidence>
<keyword evidence="7 8" id="KW-0472">Membrane</keyword>
<evidence type="ECO:0000256" key="3">
    <source>
        <dbReference type="ARBA" id="ARBA00022692"/>
    </source>
</evidence>
<dbReference type="EMBL" id="VJWX01000025">
    <property type="protein sequence ID" value="TVT60207.1"/>
    <property type="molecule type" value="Genomic_DNA"/>
</dbReference>
<name>A0A558DGP9_9PSEU</name>
<keyword evidence="2" id="KW-0349">Heme</keyword>
<gene>
    <name evidence="9" type="ORF">FNH05_04685</name>
</gene>
<protein>
    <submittedName>
        <fullName evidence="9">Succinate dehydrogenase cytochrome b subunit</fullName>
    </submittedName>
</protein>
<comment type="subcellular location">
    <subcellularLocation>
        <location evidence="1">Membrane</location>
    </subcellularLocation>
</comment>
<sequence length="229" mass="24687">MAIATPALYRSTVGKKAVMAVTGGILVLFLIAHMAGNLKIFLGASDFDHYSLWLRTIGEPALPHRWFLSGLEIVLGVSVIGHMWAAITLARTARLARPVRYAATRKSQANGYAVRTMRYGGVIIALYVIWHLLDLTAGAVNPAGGNATPYAKVVADFAPSHWYITVFYVVAVVLVGLHLRHGIRSAFQTLGLAGARRYTGYDRLAAVVAALVVVGFLAVPISVTFGWVK</sequence>
<evidence type="ECO:0000256" key="2">
    <source>
        <dbReference type="ARBA" id="ARBA00022617"/>
    </source>
</evidence>
<reference evidence="9 10" key="1">
    <citation type="submission" date="2019-07" db="EMBL/GenBank/DDBJ databases">
        <authorList>
            <person name="Duangmal K."/>
            <person name="Teo W.F.A."/>
        </authorList>
    </citation>
    <scope>NUCLEOTIDE SEQUENCE [LARGE SCALE GENOMIC DNA]</scope>
    <source>
        <strain evidence="9 10">TBRC 6029</strain>
    </source>
</reference>
<dbReference type="InterPro" id="IPR000701">
    <property type="entry name" value="SuccDH_FuR_B_TM-su"/>
</dbReference>
<dbReference type="SUPFAM" id="SSF81343">
    <property type="entry name" value="Fumarate reductase respiratory complex transmembrane subunits"/>
    <property type="match status" value="1"/>
</dbReference>
<dbReference type="RefSeq" id="WP_144586021.1">
    <property type="nucleotide sequence ID" value="NZ_VJWX01000025.1"/>
</dbReference>